<dbReference type="PROSITE" id="PS00108">
    <property type="entry name" value="PROTEIN_KINASE_ST"/>
    <property type="match status" value="1"/>
</dbReference>
<evidence type="ECO:0000313" key="3">
    <source>
        <dbReference type="EnsemblMetazoa" id="ACUA001524-PA"/>
    </source>
</evidence>
<accession>A0A182LTF7</accession>
<protein>
    <recommendedName>
        <fullName evidence="1">non-specific serine/threonine protein kinase</fullName>
        <ecNumber evidence="1">2.7.11.1</ecNumber>
    </recommendedName>
</protein>
<dbReference type="STRING" id="139723.A0A182LTF7"/>
<dbReference type="InterPro" id="IPR000719">
    <property type="entry name" value="Prot_kinase_dom"/>
</dbReference>
<dbReference type="GO" id="GO:0004674">
    <property type="term" value="F:protein serine/threonine kinase activity"/>
    <property type="evidence" value="ECO:0007669"/>
    <property type="project" value="UniProtKB-EC"/>
</dbReference>
<dbReference type="Proteomes" id="UP000075883">
    <property type="component" value="Unassembled WGS sequence"/>
</dbReference>
<sequence>MKAHIYMRSPVCNWGAMDIKGYTVEKIIGFGGCGRVYHGICKRTKKPVAIKVELPILPISSLSNEFQIYAALAGGSGIPEVYSFDERGHSDVLVMELLGPSLQDKFHYCNNRFSLKTVLLLADQMLARLEYIHQKNIIHRDIKPSNFVMGLAERQRDVYLIDFGLAMNCSSNGYQFTPPCVGTETFMSINAHKEAKQGRRDDLESLGYVMLYFLRGSLPWHGKFDRYMDSSVRVMEKKLSTSIEELCDGFPVEFDRYLTYCRGLGLEEIPCYEKLRHSFSQLYHQLNYEDDNLYDWVALEELGDVD</sequence>
<dbReference type="VEuPathDB" id="VectorBase:ACUA001524"/>
<evidence type="ECO:0000256" key="1">
    <source>
        <dbReference type="ARBA" id="ARBA00012513"/>
    </source>
</evidence>
<dbReference type="InterPro" id="IPR011009">
    <property type="entry name" value="Kinase-like_dom_sf"/>
</dbReference>
<feature type="domain" description="Protein kinase" evidence="2">
    <location>
        <begin position="22"/>
        <end position="280"/>
    </location>
</feature>
<dbReference type="Gene3D" id="1.10.510.10">
    <property type="entry name" value="Transferase(Phosphotransferase) domain 1"/>
    <property type="match status" value="1"/>
</dbReference>
<dbReference type="EnsemblMetazoa" id="ACUA001524-RA">
    <property type="protein sequence ID" value="ACUA001524-PA"/>
    <property type="gene ID" value="ACUA001524"/>
</dbReference>
<reference evidence="4" key="1">
    <citation type="submission" date="2013-09" db="EMBL/GenBank/DDBJ databases">
        <title>The Genome Sequence of Anopheles culicifacies species A.</title>
        <authorList>
            <consortium name="The Broad Institute Genomics Platform"/>
            <person name="Neafsey D.E."/>
            <person name="Besansky N."/>
            <person name="Howell P."/>
            <person name="Walton C."/>
            <person name="Young S.K."/>
            <person name="Zeng Q."/>
            <person name="Gargeya S."/>
            <person name="Fitzgerald M."/>
            <person name="Haas B."/>
            <person name="Abouelleil A."/>
            <person name="Allen A.W."/>
            <person name="Alvarado L."/>
            <person name="Arachchi H.M."/>
            <person name="Berlin A.M."/>
            <person name="Chapman S.B."/>
            <person name="Gainer-Dewar J."/>
            <person name="Goldberg J."/>
            <person name="Griggs A."/>
            <person name="Gujja S."/>
            <person name="Hansen M."/>
            <person name="Howarth C."/>
            <person name="Imamovic A."/>
            <person name="Ireland A."/>
            <person name="Larimer J."/>
            <person name="McCowan C."/>
            <person name="Murphy C."/>
            <person name="Pearson M."/>
            <person name="Poon T.W."/>
            <person name="Priest M."/>
            <person name="Roberts A."/>
            <person name="Saif S."/>
            <person name="Shea T."/>
            <person name="Sisk P."/>
            <person name="Sykes S."/>
            <person name="Wortman J."/>
            <person name="Nusbaum C."/>
            <person name="Birren B."/>
        </authorList>
    </citation>
    <scope>NUCLEOTIDE SEQUENCE [LARGE SCALE GENOMIC DNA]</scope>
    <source>
        <strain evidence="4">A-37</strain>
    </source>
</reference>
<dbReference type="CDD" id="cd14016">
    <property type="entry name" value="STKc_CK1"/>
    <property type="match status" value="1"/>
</dbReference>
<reference evidence="3" key="2">
    <citation type="submission" date="2020-05" db="UniProtKB">
        <authorList>
            <consortium name="EnsemblMetazoa"/>
        </authorList>
    </citation>
    <scope>IDENTIFICATION</scope>
    <source>
        <strain evidence="3">A-37</strain>
    </source>
</reference>
<dbReference type="InterPro" id="IPR008271">
    <property type="entry name" value="Ser/Thr_kinase_AS"/>
</dbReference>
<dbReference type="EC" id="2.7.11.1" evidence="1"/>
<dbReference type="InterPro" id="IPR050235">
    <property type="entry name" value="CK1_Ser-Thr_kinase"/>
</dbReference>
<dbReference type="AlphaFoldDB" id="A0A182LTF7"/>
<organism evidence="3 4">
    <name type="scientific">Anopheles culicifacies</name>
    <dbReference type="NCBI Taxonomy" id="139723"/>
    <lineage>
        <taxon>Eukaryota</taxon>
        <taxon>Metazoa</taxon>
        <taxon>Ecdysozoa</taxon>
        <taxon>Arthropoda</taxon>
        <taxon>Hexapoda</taxon>
        <taxon>Insecta</taxon>
        <taxon>Pterygota</taxon>
        <taxon>Neoptera</taxon>
        <taxon>Endopterygota</taxon>
        <taxon>Diptera</taxon>
        <taxon>Nematocera</taxon>
        <taxon>Culicoidea</taxon>
        <taxon>Culicidae</taxon>
        <taxon>Anophelinae</taxon>
        <taxon>Anopheles</taxon>
        <taxon>culicifacies species complex</taxon>
    </lineage>
</organism>
<dbReference type="SMART" id="SM00220">
    <property type="entry name" value="S_TKc"/>
    <property type="match status" value="1"/>
</dbReference>
<keyword evidence="4" id="KW-1185">Reference proteome</keyword>
<dbReference type="PANTHER" id="PTHR11909">
    <property type="entry name" value="CASEIN KINASE-RELATED"/>
    <property type="match status" value="1"/>
</dbReference>
<evidence type="ECO:0000313" key="4">
    <source>
        <dbReference type="Proteomes" id="UP000075883"/>
    </source>
</evidence>
<dbReference type="PROSITE" id="PS50011">
    <property type="entry name" value="PROTEIN_KINASE_DOM"/>
    <property type="match status" value="1"/>
</dbReference>
<dbReference type="Pfam" id="PF00069">
    <property type="entry name" value="Pkinase"/>
    <property type="match status" value="1"/>
</dbReference>
<name>A0A182LTF7_9DIPT</name>
<evidence type="ECO:0000259" key="2">
    <source>
        <dbReference type="PROSITE" id="PS50011"/>
    </source>
</evidence>
<dbReference type="GO" id="GO:0005524">
    <property type="term" value="F:ATP binding"/>
    <property type="evidence" value="ECO:0007669"/>
    <property type="project" value="InterPro"/>
</dbReference>
<dbReference type="SUPFAM" id="SSF56112">
    <property type="entry name" value="Protein kinase-like (PK-like)"/>
    <property type="match status" value="1"/>
</dbReference>
<dbReference type="EMBL" id="AXCM01004120">
    <property type="status" value="NOT_ANNOTATED_CDS"/>
    <property type="molecule type" value="Genomic_DNA"/>
</dbReference>
<proteinExistence type="predicted"/>